<evidence type="ECO:0000256" key="6">
    <source>
        <dbReference type="ARBA" id="ARBA00024207"/>
    </source>
</evidence>
<dbReference type="InterPro" id="IPR037038">
    <property type="entry name" value="HepT-like_sf"/>
</dbReference>
<name>B4VYU1_9CYAN</name>
<dbReference type="GO" id="GO:0004540">
    <property type="term" value="F:RNA nuclease activity"/>
    <property type="evidence" value="ECO:0007669"/>
    <property type="project" value="InterPro"/>
</dbReference>
<evidence type="ECO:0000313" key="7">
    <source>
        <dbReference type="EMBL" id="EDX72895.1"/>
    </source>
</evidence>
<dbReference type="HOGENOM" id="CLU_142825_3_3_3"/>
<keyword evidence="2" id="KW-1277">Toxin-antitoxin system</keyword>
<dbReference type="STRING" id="118168.MC7420_3341"/>
<evidence type="ECO:0000256" key="2">
    <source>
        <dbReference type="ARBA" id="ARBA00022649"/>
    </source>
</evidence>
<keyword evidence="3" id="KW-0540">Nuclease</keyword>
<keyword evidence="4" id="KW-0547">Nucleotide-binding</keyword>
<dbReference type="OrthoDB" id="9810538at2"/>
<dbReference type="eggNOG" id="COG2361">
    <property type="taxonomic scope" value="Bacteria"/>
</dbReference>
<keyword evidence="1" id="KW-0597">Phosphoprotein</keyword>
<dbReference type="GO" id="GO:0110001">
    <property type="term" value="C:toxin-antitoxin complex"/>
    <property type="evidence" value="ECO:0007669"/>
    <property type="project" value="InterPro"/>
</dbReference>
<reference evidence="7 8" key="1">
    <citation type="submission" date="2008-07" db="EMBL/GenBank/DDBJ databases">
        <authorList>
            <person name="Tandeau de Marsac N."/>
            <person name="Ferriera S."/>
            <person name="Johnson J."/>
            <person name="Kravitz S."/>
            <person name="Beeson K."/>
            <person name="Sutton G."/>
            <person name="Rogers Y.-H."/>
            <person name="Friedman R."/>
            <person name="Frazier M."/>
            <person name="Venter J.C."/>
        </authorList>
    </citation>
    <scope>NUCLEOTIDE SEQUENCE [LARGE SCALE GENOMIC DNA]</scope>
    <source>
        <strain evidence="7 8">PCC 7420</strain>
    </source>
</reference>
<dbReference type="InterPro" id="IPR008201">
    <property type="entry name" value="HepT-like"/>
</dbReference>
<evidence type="ECO:0000256" key="1">
    <source>
        <dbReference type="ARBA" id="ARBA00022553"/>
    </source>
</evidence>
<dbReference type="PANTHER" id="PTHR34139:SF1">
    <property type="entry name" value="RNASE MJ1380-RELATED"/>
    <property type="match status" value="1"/>
</dbReference>
<sequence length="113" mass="13199">MNRDREVLLDLIRASRLILEFCETLDYQTFAQDLKTQSSVLYQIIIIGEAVNRLSPAFTQAHPEIPINAIRGMRNRVVHEYKEVDLKILWEVIQTNIPQLLQQMQTSITEMTE</sequence>
<dbReference type="GO" id="GO:0016787">
    <property type="term" value="F:hydrolase activity"/>
    <property type="evidence" value="ECO:0007669"/>
    <property type="project" value="UniProtKB-KW"/>
</dbReference>
<dbReference type="Gene3D" id="1.20.120.580">
    <property type="entry name" value="bsu32300-like"/>
    <property type="match status" value="1"/>
</dbReference>
<accession>B4VYU1</accession>
<dbReference type="Proteomes" id="UP000003835">
    <property type="component" value="Unassembled WGS sequence"/>
</dbReference>
<dbReference type="Pfam" id="PF01934">
    <property type="entry name" value="HepT-like"/>
    <property type="match status" value="1"/>
</dbReference>
<evidence type="ECO:0000256" key="3">
    <source>
        <dbReference type="ARBA" id="ARBA00022722"/>
    </source>
</evidence>
<dbReference type="GO" id="GO:0000166">
    <property type="term" value="F:nucleotide binding"/>
    <property type="evidence" value="ECO:0007669"/>
    <property type="project" value="UniProtKB-KW"/>
</dbReference>
<dbReference type="InterPro" id="IPR051813">
    <property type="entry name" value="HepT_RNase_toxin"/>
</dbReference>
<gene>
    <name evidence="7" type="ORF">MC7420_3341</name>
</gene>
<dbReference type="RefSeq" id="WP_006104058.1">
    <property type="nucleotide sequence ID" value="NZ_DS989861.1"/>
</dbReference>
<comment type="similarity">
    <text evidence="6">Belongs to the HepT RNase toxin family.</text>
</comment>
<evidence type="ECO:0000256" key="5">
    <source>
        <dbReference type="ARBA" id="ARBA00022801"/>
    </source>
</evidence>
<keyword evidence="8" id="KW-1185">Reference proteome</keyword>
<organism evidence="7 8">
    <name type="scientific">Coleofasciculus chthonoplastes PCC 7420</name>
    <dbReference type="NCBI Taxonomy" id="118168"/>
    <lineage>
        <taxon>Bacteria</taxon>
        <taxon>Bacillati</taxon>
        <taxon>Cyanobacteriota</taxon>
        <taxon>Cyanophyceae</taxon>
        <taxon>Coleofasciculales</taxon>
        <taxon>Coleofasciculaceae</taxon>
        <taxon>Coleofasciculus</taxon>
    </lineage>
</organism>
<keyword evidence="5" id="KW-0378">Hydrolase</keyword>
<dbReference type="EMBL" id="DS989861">
    <property type="protein sequence ID" value="EDX72895.1"/>
    <property type="molecule type" value="Genomic_DNA"/>
</dbReference>
<evidence type="ECO:0000256" key="4">
    <source>
        <dbReference type="ARBA" id="ARBA00022741"/>
    </source>
</evidence>
<proteinExistence type="inferred from homology"/>
<evidence type="ECO:0008006" key="9">
    <source>
        <dbReference type="Google" id="ProtNLM"/>
    </source>
</evidence>
<evidence type="ECO:0000313" key="8">
    <source>
        <dbReference type="Proteomes" id="UP000003835"/>
    </source>
</evidence>
<dbReference type="AlphaFoldDB" id="B4VYU1"/>
<dbReference type="PANTHER" id="PTHR34139">
    <property type="entry name" value="UPF0331 PROTEIN MJ0127"/>
    <property type="match status" value="1"/>
</dbReference>
<protein>
    <recommendedName>
        <fullName evidence="9">DUF86 domain-containing protein</fullName>
    </recommendedName>
</protein>